<accession>A0A558B3L4</accession>
<evidence type="ECO:0000259" key="6">
    <source>
        <dbReference type="Pfam" id="PF03328"/>
    </source>
</evidence>
<dbReference type="Gene3D" id="3.20.20.60">
    <property type="entry name" value="Phosphoenolpyruvate-binding domains"/>
    <property type="match status" value="1"/>
</dbReference>
<reference evidence="7 8" key="1">
    <citation type="submission" date="2019-07" db="EMBL/GenBank/DDBJ databases">
        <title>The pathways for chlorine oxyanion respiration interact through the shared metabolite chlorate.</title>
        <authorList>
            <person name="Barnum T.P."/>
            <person name="Cheng Y."/>
            <person name="Hill K.A."/>
            <person name="Lucas L.N."/>
            <person name="Carlson H.K."/>
            <person name="Coates J.D."/>
        </authorList>
    </citation>
    <scope>NUCLEOTIDE SEQUENCE [LARGE SCALE GENOMIC DNA]</scope>
    <source>
        <strain evidence="7">UCB</strain>
    </source>
</reference>
<proteinExistence type="predicted"/>
<dbReference type="Pfam" id="PF03328">
    <property type="entry name" value="HpcH_HpaI"/>
    <property type="match status" value="1"/>
</dbReference>
<protein>
    <submittedName>
        <fullName evidence="7">CoA ester lyase</fullName>
    </submittedName>
</protein>
<dbReference type="SUPFAM" id="SSF51621">
    <property type="entry name" value="Phosphoenolpyruvate/pyruvate domain"/>
    <property type="match status" value="1"/>
</dbReference>
<dbReference type="GO" id="GO:0000287">
    <property type="term" value="F:magnesium ion binding"/>
    <property type="evidence" value="ECO:0007669"/>
    <property type="project" value="TreeGrafter"/>
</dbReference>
<organism evidence="7 8">
    <name type="scientific">Marinobacter vinifirmus</name>
    <dbReference type="NCBI Taxonomy" id="355591"/>
    <lineage>
        <taxon>Bacteria</taxon>
        <taxon>Pseudomonadati</taxon>
        <taxon>Pseudomonadota</taxon>
        <taxon>Gammaproteobacteria</taxon>
        <taxon>Pseudomonadales</taxon>
        <taxon>Marinobacteraceae</taxon>
        <taxon>Marinobacter</taxon>
    </lineage>
</organism>
<dbReference type="InterPro" id="IPR040442">
    <property type="entry name" value="Pyrv_kinase-like_dom_sf"/>
</dbReference>
<keyword evidence="2 5" id="KW-0479">Metal-binding</keyword>
<keyword evidence="7" id="KW-0456">Lyase</keyword>
<feature type="domain" description="HpcH/HpaI aldolase/citrate lyase" evidence="6">
    <location>
        <begin position="10"/>
        <end position="221"/>
    </location>
</feature>
<evidence type="ECO:0000313" key="8">
    <source>
        <dbReference type="Proteomes" id="UP000319142"/>
    </source>
</evidence>
<dbReference type="PANTHER" id="PTHR32308">
    <property type="entry name" value="LYASE BETA SUBUNIT, PUTATIVE (AFU_ORTHOLOGUE AFUA_4G13030)-RELATED"/>
    <property type="match status" value="1"/>
</dbReference>
<evidence type="ECO:0000256" key="3">
    <source>
        <dbReference type="ARBA" id="ARBA00022842"/>
    </source>
</evidence>
<dbReference type="GO" id="GO:0006107">
    <property type="term" value="P:oxaloacetate metabolic process"/>
    <property type="evidence" value="ECO:0007669"/>
    <property type="project" value="TreeGrafter"/>
</dbReference>
<dbReference type="InterPro" id="IPR005000">
    <property type="entry name" value="Aldolase/citrate-lyase_domain"/>
</dbReference>
<dbReference type="PIRSF" id="PIRSF015582">
    <property type="entry name" value="Cit_lyase_B"/>
    <property type="match status" value="1"/>
</dbReference>
<evidence type="ECO:0000256" key="5">
    <source>
        <dbReference type="PIRSR" id="PIRSR015582-2"/>
    </source>
</evidence>
<dbReference type="InterPro" id="IPR015813">
    <property type="entry name" value="Pyrv/PenolPyrv_kinase-like_dom"/>
</dbReference>
<evidence type="ECO:0000256" key="1">
    <source>
        <dbReference type="ARBA" id="ARBA00001946"/>
    </source>
</evidence>
<evidence type="ECO:0000256" key="4">
    <source>
        <dbReference type="PIRSR" id="PIRSR015582-1"/>
    </source>
</evidence>
<comment type="caution">
    <text evidence="7">The sequence shown here is derived from an EMBL/GenBank/DDBJ whole genome shotgun (WGS) entry which is preliminary data.</text>
</comment>
<sequence length="291" mass="31055">MTTAAIRPRRSVLYMPGVNQRAMEKAKGLDSDAVVLDLEDAVVPAKKEEALNLVCDQVRAGGYGYREMVIRVNAVGTPWHDNDIAAAVKAGPDAILVPKVEDAAMALGCVDRIHCAGGGPDLWVMIETPEGVANVDAIAAVSGVKVLVMGTSDLVKELRVAAVPDRLPLLYALSRTIIAARRYGLDVLDGVSLDLEDQVAFEASCRQGRELGFDGKTLIHPTQVEPANRVFGPAGNDVEQARRVLEAWQAAESDGRGVAVLDGKMIENLHADQARRVVAFADALASRTNPT</sequence>
<dbReference type="Proteomes" id="UP000319142">
    <property type="component" value="Unassembled WGS sequence"/>
</dbReference>
<feature type="binding site" evidence="4">
    <location>
        <position position="71"/>
    </location>
    <ligand>
        <name>substrate</name>
    </ligand>
</feature>
<feature type="binding site" evidence="5">
    <location>
        <position position="127"/>
    </location>
    <ligand>
        <name>Mg(2+)</name>
        <dbReference type="ChEBI" id="CHEBI:18420"/>
    </ligand>
</feature>
<dbReference type="PANTHER" id="PTHR32308:SF10">
    <property type="entry name" value="CITRATE LYASE SUBUNIT BETA"/>
    <property type="match status" value="1"/>
</dbReference>
<keyword evidence="3 5" id="KW-0460">Magnesium</keyword>
<dbReference type="EMBL" id="VMRX01000046">
    <property type="protein sequence ID" value="TVT31099.1"/>
    <property type="molecule type" value="Genomic_DNA"/>
</dbReference>
<evidence type="ECO:0000313" key="7">
    <source>
        <dbReference type="EMBL" id="TVT31099.1"/>
    </source>
</evidence>
<dbReference type="InterPro" id="IPR011206">
    <property type="entry name" value="Citrate_lyase_beta/mcl1/mcl2"/>
</dbReference>
<dbReference type="RefSeq" id="WP_273134805.1">
    <property type="nucleotide sequence ID" value="NZ_VMRX01000046.1"/>
</dbReference>
<feature type="binding site" evidence="4">
    <location>
        <position position="127"/>
    </location>
    <ligand>
        <name>substrate</name>
    </ligand>
</feature>
<dbReference type="GO" id="GO:0016829">
    <property type="term" value="F:lyase activity"/>
    <property type="evidence" value="ECO:0007669"/>
    <property type="project" value="UniProtKB-KW"/>
</dbReference>
<evidence type="ECO:0000256" key="2">
    <source>
        <dbReference type="ARBA" id="ARBA00022723"/>
    </source>
</evidence>
<feature type="binding site" evidence="5">
    <location>
        <position position="153"/>
    </location>
    <ligand>
        <name>Mg(2+)</name>
        <dbReference type="ChEBI" id="CHEBI:18420"/>
    </ligand>
</feature>
<comment type="cofactor">
    <cofactor evidence="1">
        <name>Mg(2+)</name>
        <dbReference type="ChEBI" id="CHEBI:18420"/>
    </cofactor>
</comment>
<gene>
    <name evidence="7" type="ORF">FHK81_15605</name>
</gene>
<name>A0A558B3L4_9GAMM</name>
<dbReference type="AlphaFoldDB" id="A0A558B3L4"/>